<organism evidence="3 4">
    <name type="scientific">Kwoniella dendrophila CBS 6074</name>
    <dbReference type="NCBI Taxonomy" id="1295534"/>
    <lineage>
        <taxon>Eukaryota</taxon>
        <taxon>Fungi</taxon>
        <taxon>Dikarya</taxon>
        <taxon>Basidiomycota</taxon>
        <taxon>Agaricomycotina</taxon>
        <taxon>Tremellomycetes</taxon>
        <taxon>Tremellales</taxon>
        <taxon>Cryptococcaceae</taxon>
        <taxon>Kwoniella</taxon>
    </lineage>
</organism>
<evidence type="ECO:0000256" key="1">
    <source>
        <dbReference type="ARBA" id="ARBA00006336"/>
    </source>
</evidence>
<dbReference type="InterPro" id="IPR050993">
    <property type="entry name" value="Isochorismatase_domain"/>
</dbReference>
<dbReference type="InterPro" id="IPR036380">
    <property type="entry name" value="Isochorismatase-like_sf"/>
</dbReference>
<evidence type="ECO:0000313" key="4">
    <source>
        <dbReference type="Proteomes" id="UP001355207"/>
    </source>
</evidence>
<dbReference type="PANTHER" id="PTHR14119">
    <property type="entry name" value="HYDROLASE"/>
    <property type="match status" value="1"/>
</dbReference>
<dbReference type="InterPro" id="IPR000868">
    <property type="entry name" value="Isochorismatase-like_dom"/>
</dbReference>
<proteinExistence type="inferred from homology"/>
<accession>A0AAX4K7D1</accession>
<name>A0AAX4K7D1_9TREE</name>
<dbReference type="GeneID" id="91098685"/>
<dbReference type="RefSeq" id="XP_066079815.1">
    <property type="nucleotide sequence ID" value="XM_066223718.1"/>
</dbReference>
<evidence type="ECO:0000313" key="3">
    <source>
        <dbReference type="EMBL" id="WWC93053.1"/>
    </source>
</evidence>
<comment type="similarity">
    <text evidence="1">Belongs to the isochorismatase family.</text>
</comment>
<keyword evidence="4" id="KW-1185">Reference proteome</keyword>
<dbReference type="Proteomes" id="UP001355207">
    <property type="component" value="Chromosome 11"/>
</dbReference>
<dbReference type="PANTHER" id="PTHR14119:SF3">
    <property type="entry name" value="ISOCHORISMATASE DOMAIN-CONTAINING PROTEIN 2"/>
    <property type="match status" value="1"/>
</dbReference>
<sequence>MSARRPLLLICDVQERFRSAIYGFDHMKSTVCKMIQAAKIVQIPTLITEQNPKALGTTISEITDLLQAEKHLGTFSKTRFSMLTEDTKPHLVKGNYDTYIVTGIESHVCVLQTTLDLLRLPSKPEVYVISDGISSCNKAEIAIALRRMELAGAKVTTSESVIFELLGDANDANFKQVASLIKQEKSNTAQALKALCTEEM</sequence>
<reference evidence="3 4" key="1">
    <citation type="submission" date="2024-01" db="EMBL/GenBank/DDBJ databases">
        <title>Comparative genomics of Cryptococcus and Kwoniella reveals pathogenesis evolution and contrasting modes of karyotype evolution via chromosome fusion or intercentromeric recombination.</title>
        <authorList>
            <person name="Coelho M.A."/>
            <person name="David-Palma M."/>
            <person name="Shea T."/>
            <person name="Bowers K."/>
            <person name="McGinley-Smith S."/>
            <person name="Mohammad A.W."/>
            <person name="Gnirke A."/>
            <person name="Yurkov A.M."/>
            <person name="Nowrousian M."/>
            <person name="Sun S."/>
            <person name="Cuomo C.A."/>
            <person name="Heitman J."/>
        </authorList>
    </citation>
    <scope>NUCLEOTIDE SEQUENCE [LARGE SCALE GENOMIC DNA]</scope>
    <source>
        <strain evidence="3 4">CBS 6074</strain>
    </source>
</reference>
<protein>
    <recommendedName>
        <fullName evidence="2">Isochorismatase-like domain-containing protein</fullName>
    </recommendedName>
</protein>
<dbReference type="Pfam" id="PF00857">
    <property type="entry name" value="Isochorismatase"/>
    <property type="match status" value="1"/>
</dbReference>
<feature type="domain" description="Isochorismatase-like" evidence="2">
    <location>
        <begin position="7"/>
        <end position="159"/>
    </location>
</feature>
<dbReference type="SUPFAM" id="SSF52499">
    <property type="entry name" value="Isochorismatase-like hydrolases"/>
    <property type="match status" value="1"/>
</dbReference>
<evidence type="ECO:0000259" key="2">
    <source>
        <dbReference type="Pfam" id="PF00857"/>
    </source>
</evidence>
<dbReference type="EMBL" id="CP144108">
    <property type="protein sequence ID" value="WWC93053.1"/>
    <property type="molecule type" value="Genomic_DNA"/>
</dbReference>
<dbReference type="AlphaFoldDB" id="A0AAX4K7D1"/>
<dbReference type="Gene3D" id="3.40.50.850">
    <property type="entry name" value="Isochorismatase-like"/>
    <property type="match status" value="1"/>
</dbReference>
<gene>
    <name evidence="3" type="ORF">L201_008017</name>
</gene>